<dbReference type="Pfam" id="PF00574">
    <property type="entry name" value="CLP_protease"/>
    <property type="match status" value="1"/>
</dbReference>
<dbReference type="InParanoid" id="A0A414NFL2"/>
<dbReference type="PANTHER" id="PTHR10381:SF11">
    <property type="entry name" value="ATP-DEPENDENT CLP PROTEASE PROTEOLYTIC SUBUNIT, MITOCHONDRIAL"/>
    <property type="match status" value="1"/>
</dbReference>
<keyword evidence="3" id="KW-0645">Protease</keyword>
<dbReference type="Proteomes" id="UP000283983">
    <property type="component" value="Unassembled WGS sequence"/>
</dbReference>
<evidence type="ECO:0000256" key="2">
    <source>
        <dbReference type="RuleBase" id="RU003567"/>
    </source>
</evidence>
<comment type="similarity">
    <text evidence="1 2">Belongs to the peptidase S14 family.</text>
</comment>
<dbReference type="GO" id="GO:0004176">
    <property type="term" value="F:ATP-dependent peptidase activity"/>
    <property type="evidence" value="ECO:0007669"/>
    <property type="project" value="InterPro"/>
</dbReference>
<gene>
    <name evidence="3" type="ORF">DW682_02570</name>
</gene>
<reference evidence="3 4" key="1">
    <citation type="submission" date="2018-08" db="EMBL/GenBank/DDBJ databases">
        <title>A genome reference for cultivated species of the human gut microbiota.</title>
        <authorList>
            <person name="Zou Y."/>
            <person name="Xue W."/>
            <person name="Luo G."/>
        </authorList>
    </citation>
    <scope>NUCLEOTIDE SEQUENCE [LARGE SCALE GENOMIC DNA]</scope>
    <source>
        <strain evidence="3 4">AM25-33</strain>
    </source>
</reference>
<evidence type="ECO:0000313" key="4">
    <source>
        <dbReference type="Proteomes" id="UP000283983"/>
    </source>
</evidence>
<dbReference type="PANTHER" id="PTHR10381">
    <property type="entry name" value="ATP-DEPENDENT CLP PROTEASE PROTEOLYTIC SUBUNIT"/>
    <property type="match status" value="1"/>
</dbReference>
<evidence type="ECO:0000256" key="1">
    <source>
        <dbReference type="ARBA" id="ARBA00007039"/>
    </source>
</evidence>
<dbReference type="GO" id="GO:0009368">
    <property type="term" value="C:endopeptidase Clp complex"/>
    <property type="evidence" value="ECO:0007669"/>
    <property type="project" value="TreeGrafter"/>
</dbReference>
<dbReference type="CDD" id="cd07017">
    <property type="entry name" value="S14_ClpP_2"/>
    <property type="match status" value="1"/>
</dbReference>
<dbReference type="RefSeq" id="WP_118102852.1">
    <property type="nucleotide sequence ID" value="NZ_CABJEU010000001.1"/>
</dbReference>
<dbReference type="GO" id="GO:0004252">
    <property type="term" value="F:serine-type endopeptidase activity"/>
    <property type="evidence" value="ECO:0007669"/>
    <property type="project" value="InterPro"/>
</dbReference>
<dbReference type="PRINTS" id="PR00127">
    <property type="entry name" value="CLPPROTEASEP"/>
</dbReference>
<accession>A0A414NFL2</accession>
<name>A0A414NFL2_9ACTN</name>
<proteinExistence type="inferred from homology"/>
<organism evidence="3 4">
    <name type="scientific">Collinsella intestinalis</name>
    <dbReference type="NCBI Taxonomy" id="147207"/>
    <lineage>
        <taxon>Bacteria</taxon>
        <taxon>Bacillati</taxon>
        <taxon>Actinomycetota</taxon>
        <taxon>Coriobacteriia</taxon>
        <taxon>Coriobacteriales</taxon>
        <taxon>Coriobacteriaceae</taxon>
        <taxon>Collinsella</taxon>
    </lineage>
</organism>
<comment type="caution">
    <text evidence="3">The sequence shown here is derived from an EMBL/GenBank/DDBJ whole genome shotgun (WGS) entry which is preliminary data.</text>
</comment>
<protein>
    <recommendedName>
        <fullName evidence="2">ATP-dependent Clp protease proteolytic subunit</fullName>
    </recommendedName>
</protein>
<dbReference type="EMBL" id="QSLJ01000001">
    <property type="protein sequence ID" value="RHF38599.1"/>
    <property type="molecule type" value="Genomic_DNA"/>
</dbReference>
<dbReference type="Gene3D" id="3.90.226.10">
    <property type="entry name" value="2-enoyl-CoA Hydratase, Chain A, domain 1"/>
    <property type="match status" value="1"/>
</dbReference>
<dbReference type="InterPro" id="IPR023562">
    <property type="entry name" value="ClpP/TepA"/>
</dbReference>
<keyword evidence="4" id="KW-1185">Reference proteome</keyword>
<keyword evidence="3" id="KW-0378">Hydrolase</keyword>
<dbReference type="GO" id="GO:0051117">
    <property type="term" value="F:ATPase binding"/>
    <property type="evidence" value="ECO:0007669"/>
    <property type="project" value="TreeGrafter"/>
</dbReference>
<dbReference type="AlphaFoldDB" id="A0A414NFL2"/>
<dbReference type="GO" id="GO:0006515">
    <property type="term" value="P:protein quality control for misfolded or incompletely synthesized proteins"/>
    <property type="evidence" value="ECO:0007669"/>
    <property type="project" value="TreeGrafter"/>
</dbReference>
<sequence length="199" mass="21912">MTVFDTAPSILRETSRGIERTSIYDELLRERTLVISGEIEPLMASALCQHVLFLEREDPSSPITLFVSSPGGQVGPGLAIYDVLRSVSCPIRTVCSDLAASMGSIIFMAGDEREMYPHASLMIHDPLIPQGAGGSALALQETSKRLMERRKTLNTILAERSGLTLKRIQSLTCKDTYLEAERALDLGFATRIIESRKEL</sequence>
<dbReference type="InterPro" id="IPR029045">
    <property type="entry name" value="ClpP/crotonase-like_dom_sf"/>
</dbReference>
<dbReference type="SUPFAM" id="SSF52096">
    <property type="entry name" value="ClpP/crotonase"/>
    <property type="match status" value="1"/>
</dbReference>
<dbReference type="InterPro" id="IPR001907">
    <property type="entry name" value="ClpP"/>
</dbReference>
<evidence type="ECO:0000313" key="3">
    <source>
        <dbReference type="EMBL" id="RHF38599.1"/>
    </source>
</evidence>